<name>A0ABV1NTI1_9ACTN</name>
<organism evidence="1 2">
    <name type="scientific">Nocardioides kribbensis</name>
    <dbReference type="NCBI Taxonomy" id="305517"/>
    <lineage>
        <taxon>Bacteria</taxon>
        <taxon>Bacillati</taxon>
        <taxon>Actinomycetota</taxon>
        <taxon>Actinomycetes</taxon>
        <taxon>Propionibacteriales</taxon>
        <taxon>Nocardioidaceae</taxon>
        <taxon>Nocardioides</taxon>
    </lineage>
</organism>
<reference evidence="1 2" key="1">
    <citation type="submission" date="2024-02" db="EMBL/GenBank/DDBJ databases">
        <title>Full genome sequence of Nocardioides kribbensis.</title>
        <authorList>
            <person name="Poletto B.L."/>
            <person name="Silva G."/>
            <person name="Galante D."/>
            <person name="Campos K.R."/>
            <person name="Santos M.B.N."/>
            <person name="Sacchi C.T."/>
        </authorList>
    </citation>
    <scope>NUCLEOTIDE SEQUENCE [LARGE SCALE GENOMIC DNA]</scope>
    <source>
        <strain evidence="1 2">O4R</strain>
    </source>
</reference>
<accession>A0ABV1NTI1</accession>
<dbReference type="EMBL" id="JBEGDP010000001">
    <property type="protein sequence ID" value="MEQ7845793.1"/>
    <property type="molecule type" value="Genomic_DNA"/>
</dbReference>
<evidence type="ECO:0008006" key="3">
    <source>
        <dbReference type="Google" id="ProtNLM"/>
    </source>
</evidence>
<evidence type="ECO:0000313" key="1">
    <source>
        <dbReference type="EMBL" id="MEQ7845793.1"/>
    </source>
</evidence>
<gene>
    <name evidence="1" type="ORF">V6R90_00785</name>
</gene>
<protein>
    <recommendedName>
        <fullName evidence="3">AbrB/MazE/SpoVT family DNA-binding domain-containing protein</fullName>
    </recommendedName>
</protein>
<keyword evidence="2" id="KW-1185">Reference proteome</keyword>
<evidence type="ECO:0000313" key="2">
    <source>
        <dbReference type="Proteomes" id="UP001482520"/>
    </source>
</evidence>
<comment type="caution">
    <text evidence="1">The sequence shown here is derived from an EMBL/GenBank/DDBJ whole genome shotgun (WGS) entry which is preliminary data.</text>
</comment>
<dbReference type="RefSeq" id="WP_349803489.1">
    <property type="nucleotide sequence ID" value="NZ_JBEGDP010000001.1"/>
</dbReference>
<proteinExistence type="predicted"/>
<dbReference type="Proteomes" id="UP001482520">
    <property type="component" value="Unassembled WGS sequence"/>
</dbReference>
<sequence length="101" mass="10912">MRSPTLKLNFLGCTSGSFVEVNQEEPVRIALSRAVGWPVTHQLTVPAGATITEDDGVLTILAPGEVAMSVSVDGEEFLSKLVALSEESKRRALAAFDLRRR</sequence>